<dbReference type="Gene3D" id="2.60.120.330">
    <property type="entry name" value="B-lactam Antibiotic, Isopenicillin N Synthase, Chain"/>
    <property type="match status" value="1"/>
</dbReference>
<reference evidence="6" key="1">
    <citation type="submission" date="2017-07" db="EMBL/GenBank/DDBJ databases">
        <title>Taro Niue Genome Assembly and Annotation.</title>
        <authorList>
            <person name="Atibalentja N."/>
            <person name="Keating K."/>
            <person name="Fields C.J."/>
        </authorList>
    </citation>
    <scope>NUCLEOTIDE SEQUENCE</scope>
    <source>
        <strain evidence="6">Niue_2</strain>
        <tissue evidence="6">Leaf</tissue>
    </source>
</reference>
<evidence type="ECO:0000256" key="1">
    <source>
        <dbReference type="ARBA" id="ARBA00022723"/>
    </source>
</evidence>
<evidence type="ECO:0000313" key="7">
    <source>
        <dbReference type="Proteomes" id="UP000652761"/>
    </source>
</evidence>
<evidence type="ECO:0000256" key="2">
    <source>
        <dbReference type="ARBA" id="ARBA00023002"/>
    </source>
</evidence>
<dbReference type="EMBL" id="NMUH01001070">
    <property type="protein sequence ID" value="MQL88578.1"/>
    <property type="molecule type" value="Genomic_DNA"/>
</dbReference>
<dbReference type="OrthoDB" id="288590at2759"/>
<dbReference type="GO" id="GO:0046872">
    <property type="term" value="F:metal ion binding"/>
    <property type="evidence" value="ECO:0007669"/>
    <property type="project" value="UniProtKB-KW"/>
</dbReference>
<accession>A0A843UY65</accession>
<dbReference type="PANTHER" id="PTHR10209">
    <property type="entry name" value="OXIDOREDUCTASE, 2OG-FE II OXYGENASE FAMILY PROTEIN"/>
    <property type="match status" value="1"/>
</dbReference>
<keyword evidence="1" id="KW-0479">Metal-binding</keyword>
<keyword evidence="7" id="KW-1185">Reference proteome</keyword>
<sequence length="120" mass="13534">MARNLELAVVDFSSNDRASTAKSIRLACLEYGFFYLVNHGIGQEILGKVFEESKKFFSLPPSEKMKLELNQGHRGYTPPFAEKLDPSLLSKGWLEPGSADLSEHHSRRPDVAWTRDPDIV</sequence>
<dbReference type="SUPFAM" id="SSF51197">
    <property type="entry name" value="Clavaminate synthase-like"/>
    <property type="match status" value="1"/>
</dbReference>
<dbReference type="Proteomes" id="UP000652761">
    <property type="component" value="Unassembled WGS sequence"/>
</dbReference>
<gene>
    <name evidence="6" type="ORF">Taro_021146</name>
</gene>
<dbReference type="InterPro" id="IPR027443">
    <property type="entry name" value="IPNS-like_sf"/>
</dbReference>
<dbReference type="Pfam" id="PF14226">
    <property type="entry name" value="DIOX_N"/>
    <property type="match status" value="1"/>
</dbReference>
<evidence type="ECO:0000256" key="4">
    <source>
        <dbReference type="SAM" id="MobiDB-lite"/>
    </source>
</evidence>
<keyword evidence="2" id="KW-0560">Oxidoreductase</keyword>
<feature type="region of interest" description="Disordered" evidence="4">
    <location>
        <begin position="99"/>
        <end position="120"/>
    </location>
</feature>
<dbReference type="InterPro" id="IPR026992">
    <property type="entry name" value="DIOX_N"/>
</dbReference>
<dbReference type="PANTHER" id="PTHR10209:SF590">
    <property type="entry name" value="2-OXOGLUTARATE (2OG) AND FE(II)-DEPENDENT OXYGENASE SUPERFAMILY PROTEIN"/>
    <property type="match status" value="1"/>
</dbReference>
<organism evidence="6 7">
    <name type="scientific">Colocasia esculenta</name>
    <name type="common">Wild taro</name>
    <name type="synonym">Arum esculentum</name>
    <dbReference type="NCBI Taxonomy" id="4460"/>
    <lineage>
        <taxon>Eukaryota</taxon>
        <taxon>Viridiplantae</taxon>
        <taxon>Streptophyta</taxon>
        <taxon>Embryophyta</taxon>
        <taxon>Tracheophyta</taxon>
        <taxon>Spermatophyta</taxon>
        <taxon>Magnoliopsida</taxon>
        <taxon>Liliopsida</taxon>
        <taxon>Araceae</taxon>
        <taxon>Aroideae</taxon>
        <taxon>Colocasieae</taxon>
        <taxon>Colocasia</taxon>
    </lineage>
</organism>
<evidence type="ECO:0000259" key="5">
    <source>
        <dbReference type="Pfam" id="PF14226"/>
    </source>
</evidence>
<evidence type="ECO:0000256" key="3">
    <source>
        <dbReference type="ARBA" id="ARBA00023004"/>
    </source>
</evidence>
<feature type="domain" description="Non-haem dioxygenase N-terminal" evidence="5">
    <location>
        <begin position="9"/>
        <end position="91"/>
    </location>
</feature>
<dbReference type="AlphaFoldDB" id="A0A843UY65"/>
<feature type="compositionally biased region" description="Basic and acidic residues" evidence="4">
    <location>
        <begin position="101"/>
        <end position="120"/>
    </location>
</feature>
<protein>
    <recommendedName>
        <fullName evidence="5">Non-haem dioxygenase N-terminal domain-containing protein</fullName>
    </recommendedName>
</protein>
<evidence type="ECO:0000313" key="6">
    <source>
        <dbReference type="EMBL" id="MQL88578.1"/>
    </source>
</evidence>
<comment type="caution">
    <text evidence="6">The sequence shown here is derived from an EMBL/GenBank/DDBJ whole genome shotgun (WGS) entry which is preliminary data.</text>
</comment>
<dbReference type="GO" id="GO:0016491">
    <property type="term" value="F:oxidoreductase activity"/>
    <property type="evidence" value="ECO:0007669"/>
    <property type="project" value="UniProtKB-KW"/>
</dbReference>
<keyword evidence="3" id="KW-0408">Iron</keyword>
<name>A0A843UY65_COLES</name>
<proteinExistence type="predicted"/>